<proteinExistence type="predicted"/>
<dbReference type="AlphaFoldDB" id="A0A1G8Z048"/>
<evidence type="ECO:0000313" key="1">
    <source>
        <dbReference type="EMBL" id="SDK08509.1"/>
    </source>
</evidence>
<name>A0A1G8Z048_9FLAO</name>
<dbReference type="EMBL" id="FNEZ01000003">
    <property type="protein sequence ID" value="SDK08509.1"/>
    <property type="molecule type" value="Genomic_DNA"/>
</dbReference>
<accession>A0A1G8Z048</accession>
<sequence>MKHSKVTKYFIITENKYFGCKVIGNKKQHKTLLYLFRTESKS</sequence>
<evidence type="ECO:0000313" key="2">
    <source>
        <dbReference type="Proteomes" id="UP000199580"/>
    </source>
</evidence>
<keyword evidence="2" id="KW-1185">Reference proteome</keyword>
<dbReference type="STRING" id="1128970.SAMN04487935_2549"/>
<reference evidence="1 2" key="1">
    <citation type="submission" date="2016-10" db="EMBL/GenBank/DDBJ databases">
        <authorList>
            <person name="de Groot N.N."/>
        </authorList>
    </citation>
    <scope>NUCLEOTIDE SEQUENCE [LARGE SCALE GENOMIC DNA]</scope>
    <source>
        <strain evidence="1 2">CGMCC 1.10076</strain>
    </source>
</reference>
<organism evidence="1 2">
    <name type="scientific">Flavobacterium noncentrifugens</name>
    <dbReference type="NCBI Taxonomy" id="1128970"/>
    <lineage>
        <taxon>Bacteria</taxon>
        <taxon>Pseudomonadati</taxon>
        <taxon>Bacteroidota</taxon>
        <taxon>Flavobacteriia</taxon>
        <taxon>Flavobacteriales</taxon>
        <taxon>Flavobacteriaceae</taxon>
        <taxon>Flavobacterium</taxon>
    </lineage>
</organism>
<gene>
    <name evidence="1" type="ORF">SAMN04487935_2549</name>
</gene>
<protein>
    <submittedName>
        <fullName evidence="1">Uncharacterized protein</fullName>
    </submittedName>
</protein>
<dbReference type="Proteomes" id="UP000199580">
    <property type="component" value="Unassembled WGS sequence"/>
</dbReference>